<accession>G5A555</accession>
<feature type="region of interest" description="Disordered" evidence="4">
    <location>
        <begin position="18"/>
        <end position="37"/>
    </location>
</feature>
<comment type="similarity">
    <text evidence="2 3">Belongs to the peptidase M14 family.</text>
</comment>
<reference evidence="6 7" key="1">
    <citation type="journal article" date="2006" name="Science">
        <title>Phytophthora genome sequences uncover evolutionary origins and mechanisms of pathogenesis.</title>
        <authorList>
            <person name="Tyler B.M."/>
            <person name="Tripathy S."/>
            <person name="Zhang X."/>
            <person name="Dehal P."/>
            <person name="Jiang R.H."/>
            <person name="Aerts A."/>
            <person name="Arredondo F.D."/>
            <person name="Baxter L."/>
            <person name="Bensasson D."/>
            <person name="Beynon J.L."/>
            <person name="Chapman J."/>
            <person name="Damasceno C.M."/>
            <person name="Dorrance A.E."/>
            <person name="Dou D."/>
            <person name="Dickerman A.W."/>
            <person name="Dubchak I.L."/>
            <person name="Garbelotto M."/>
            <person name="Gijzen M."/>
            <person name="Gordon S.G."/>
            <person name="Govers F."/>
            <person name="Grunwald N.J."/>
            <person name="Huang W."/>
            <person name="Ivors K.L."/>
            <person name="Jones R.W."/>
            <person name="Kamoun S."/>
            <person name="Krampis K."/>
            <person name="Lamour K.H."/>
            <person name="Lee M.K."/>
            <person name="McDonald W.H."/>
            <person name="Medina M."/>
            <person name="Meijer H.J."/>
            <person name="Nordberg E.K."/>
            <person name="Maclean D.J."/>
            <person name="Ospina-Giraldo M.D."/>
            <person name="Morris P.F."/>
            <person name="Phuntumart V."/>
            <person name="Putnam N.H."/>
            <person name="Rash S."/>
            <person name="Rose J.K."/>
            <person name="Sakihama Y."/>
            <person name="Salamov A.A."/>
            <person name="Savidor A."/>
            <person name="Scheuring C.F."/>
            <person name="Smith B.M."/>
            <person name="Sobral B.W."/>
            <person name="Terry A."/>
            <person name="Torto-Alalibo T.A."/>
            <person name="Win J."/>
            <person name="Xu Z."/>
            <person name="Zhang H."/>
            <person name="Grigoriev I.V."/>
            <person name="Rokhsar D.S."/>
            <person name="Boore J.L."/>
        </authorList>
    </citation>
    <scope>NUCLEOTIDE SEQUENCE [LARGE SCALE GENOMIC DNA]</scope>
    <source>
        <strain evidence="6 7">P6497</strain>
    </source>
</reference>
<dbReference type="Pfam" id="PF00246">
    <property type="entry name" value="Peptidase_M14"/>
    <property type="match status" value="1"/>
</dbReference>
<organism evidence="6 7">
    <name type="scientific">Phytophthora sojae (strain P6497)</name>
    <name type="common">Soybean stem and root rot agent</name>
    <name type="synonym">Phytophthora megasperma f. sp. glycines</name>
    <dbReference type="NCBI Taxonomy" id="1094619"/>
    <lineage>
        <taxon>Eukaryota</taxon>
        <taxon>Sar</taxon>
        <taxon>Stramenopiles</taxon>
        <taxon>Oomycota</taxon>
        <taxon>Peronosporomycetes</taxon>
        <taxon>Peronosporales</taxon>
        <taxon>Peronosporaceae</taxon>
        <taxon>Phytophthora</taxon>
    </lineage>
</organism>
<dbReference type="Proteomes" id="UP000002640">
    <property type="component" value="Unassembled WGS sequence"/>
</dbReference>
<dbReference type="GO" id="GO:0008270">
    <property type="term" value="F:zinc ion binding"/>
    <property type="evidence" value="ECO:0007669"/>
    <property type="project" value="InterPro"/>
</dbReference>
<protein>
    <recommendedName>
        <fullName evidence="5">Peptidase M14 domain-containing protein</fullName>
    </recommendedName>
</protein>
<dbReference type="SMR" id="G5A555"/>
<dbReference type="PANTHER" id="PTHR12756:SF45">
    <property type="entry name" value="CYTOSOLIC CARBOXYPEPTIDASE NNA1"/>
    <property type="match status" value="1"/>
</dbReference>
<dbReference type="RefSeq" id="XP_009535873.1">
    <property type="nucleotide sequence ID" value="XM_009537578.1"/>
</dbReference>
<sequence>MHLPVRRHIPNAVERAALEGKASGGSQSFDTAPPSKRERILRENPALIELEAAQYRRRDVLARIRVHEYSQTDAACGSDTLIFDSVFEGGNLQRAERILRLTPKSVTASRKPQQEYKLLVHPDIGVTYRFALVNLSKRESLFGRGMQPVVYSEQDAARKGVGWCHRGTNVHYAEDVSSGDNNLSFHYEFEHAGDRVYRLAGNSCDLLSIISPCKDGVPPDERCIVALSARVNPGEPNSSWMMQGMLDYLTGPSNSAVILRRHFIFKVVPMLNPDGVINSKTRVGLADCDLNRKWGNLIEQLAPTVYHFKRLLAHFQVHERVAIYCDLHGHSLNHNFFSYSCSSEKSPMETHLLATAAEHDDGSRVCNAARGHHSPSFRLDSCDFSVQKSKADTARVVVNRGLGVTNSYTLEASICGPDAGVYKDTQFSTWTFRAWVERELDRILRLHQATNNRPCRRRHLPLRATAFTSHDESGEAADFHDDLALDAVSINAGATTTLPLFGTEYQHTQQGVATFAADTDENEEQAGSHAPVREADHPRKSSPLGLQVTNAPAATNAEPNSMKVQEHYQAATAAHVIDTNRIYEKNRRYPTREI</sequence>
<dbReference type="GO" id="GO:0004181">
    <property type="term" value="F:metallocarboxypeptidase activity"/>
    <property type="evidence" value="ECO:0007669"/>
    <property type="project" value="InterPro"/>
</dbReference>
<evidence type="ECO:0000259" key="5">
    <source>
        <dbReference type="PROSITE" id="PS52035"/>
    </source>
</evidence>
<dbReference type="EMBL" id="JH159160">
    <property type="protein sequence ID" value="EGZ09240.1"/>
    <property type="molecule type" value="Genomic_DNA"/>
</dbReference>
<dbReference type="PANTHER" id="PTHR12756">
    <property type="entry name" value="CYTOSOLIC CARBOXYPEPTIDASE"/>
    <property type="match status" value="1"/>
</dbReference>
<gene>
    <name evidence="6" type="ORF">PHYSODRAFT_339603</name>
</gene>
<dbReference type="GeneID" id="20647764"/>
<evidence type="ECO:0000313" key="7">
    <source>
        <dbReference type="Proteomes" id="UP000002640"/>
    </source>
</evidence>
<evidence type="ECO:0000256" key="1">
    <source>
        <dbReference type="ARBA" id="ARBA00001947"/>
    </source>
</evidence>
<dbReference type="InParanoid" id="G5A555"/>
<keyword evidence="7" id="KW-1185">Reference proteome</keyword>
<evidence type="ECO:0000256" key="3">
    <source>
        <dbReference type="PROSITE-ProRule" id="PRU01379"/>
    </source>
</evidence>
<name>G5A555_PHYSP</name>
<dbReference type="InterPro" id="IPR050821">
    <property type="entry name" value="Cytosolic_carboxypeptidase"/>
</dbReference>
<comment type="cofactor">
    <cofactor evidence="1">
        <name>Zn(2+)</name>
        <dbReference type="ChEBI" id="CHEBI:29105"/>
    </cofactor>
</comment>
<dbReference type="GO" id="GO:0006508">
    <property type="term" value="P:proteolysis"/>
    <property type="evidence" value="ECO:0007669"/>
    <property type="project" value="InterPro"/>
</dbReference>
<dbReference type="STRING" id="1094619.G5A555"/>
<dbReference type="InterPro" id="IPR000834">
    <property type="entry name" value="Peptidase_M14"/>
</dbReference>
<dbReference type="Gene3D" id="2.60.40.3120">
    <property type="match status" value="1"/>
</dbReference>
<proteinExistence type="inferred from homology"/>
<feature type="domain" description="Peptidase M14" evidence="5">
    <location>
        <begin position="168"/>
        <end position="440"/>
    </location>
</feature>
<dbReference type="AlphaFoldDB" id="G5A555"/>
<evidence type="ECO:0000256" key="4">
    <source>
        <dbReference type="SAM" id="MobiDB-lite"/>
    </source>
</evidence>
<dbReference type="Gene3D" id="3.40.630.10">
    <property type="entry name" value="Zn peptidases"/>
    <property type="match status" value="1"/>
</dbReference>
<dbReference type="SUPFAM" id="SSF53187">
    <property type="entry name" value="Zn-dependent exopeptidases"/>
    <property type="match status" value="1"/>
</dbReference>
<evidence type="ECO:0000256" key="2">
    <source>
        <dbReference type="ARBA" id="ARBA00005988"/>
    </source>
</evidence>
<dbReference type="KEGG" id="psoj:PHYSODRAFT_339603"/>
<feature type="region of interest" description="Disordered" evidence="4">
    <location>
        <begin position="519"/>
        <end position="546"/>
    </location>
</feature>
<feature type="active site" description="Proton donor/acceptor" evidence="3">
    <location>
        <position position="411"/>
    </location>
</feature>
<evidence type="ECO:0000313" key="6">
    <source>
        <dbReference type="EMBL" id="EGZ09240.1"/>
    </source>
</evidence>
<dbReference type="PROSITE" id="PS52035">
    <property type="entry name" value="PEPTIDASE_M14"/>
    <property type="match status" value="1"/>
</dbReference>